<proteinExistence type="predicted"/>
<keyword evidence="1" id="KW-1133">Transmembrane helix</keyword>
<gene>
    <name evidence="3" type="ORF">I5L03_04695</name>
</gene>
<evidence type="ECO:0000313" key="3">
    <source>
        <dbReference type="EMBL" id="MBH5321877.1"/>
    </source>
</evidence>
<dbReference type="EMBL" id="JAEANY010000001">
    <property type="protein sequence ID" value="MBH5321877.1"/>
    <property type="molecule type" value="Genomic_DNA"/>
</dbReference>
<reference evidence="3 4" key="1">
    <citation type="submission" date="2020-11" db="EMBL/GenBank/DDBJ databases">
        <title>Erythrobacter sediminis sp. nov., a marine bacterium from a tidal flat of Garorim Bay.</title>
        <authorList>
            <person name="Kim D."/>
            <person name="Yoo Y."/>
            <person name="Kim J.-J."/>
        </authorList>
    </citation>
    <scope>NUCLEOTIDE SEQUENCE [LARGE SCALE GENOMIC DNA]</scope>
    <source>
        <strain evidence="3 4">JGD-13</strain>
    </source>
</reference>
<evidence type="ECO:0000313" key="4">
    <source>
        <dbReference type="Proteomes" id="UP000602442"/>
    </source>
</evidence>
<evidence type="ECO:0000256" key="1">
    <source>
        <dbReference type="SAM" id="Phobius"/>
    </source>
</evidence>
<comment type="caution">
    <text evidence="3">The sequence shown here is derived from an EMBL/GenBank/DDBJ whole genome shotgun (WGS) entry which is preliminary data.</text>
</comment>
<organism evidence="3 4">
    <name type="scientific">Aurantiacibacter sediminis</name>
    <dbReference type="NCBI Taxonomy" id="2793064"/>
    <lineage>
        <taxon>Bacteria</taxon>
        <taxon>Pseudomonadati</taxon>
        <taxon>Pseudomonadota</taxon>
        <taxon>Alphaproteobacteria</taxon>
        <taxon>Sphingomonadales</taxon>
        <taxon>Erythrobacteraceae</taxon>
        <taxon>Aurantiacibacter</taxon>
    </lineage>
</organism>
<dbReference type="InterPro" id="IPR012495">
    <property type="entry name" value="TadE-like_dom"/>
</dbReference>
<keyword evidence="4" id="KW-1185">Reference proteome</keyword>
<protein>
    <submittedName>
        <fullName evidence="3">Pilus assembly protein</fullName>
    </submittedName>
</protein>
<feature type="domain" description="TadE-like" evidence="2">
    <location>
        <begin position="18"/>
        <end position="60"/>
    </location>
</feature>
<accession>A0ABS0N1Q7</accession>
<dbReference type="Proteomes" id="UP000602442">
    <property type="component" value="Unassembled WGS sequence"/>
</dbReference>
<evidence type="ECO:0000259" key="2">
    <source>
        <dbReference type="Pfam" id="PF07811"/>
    </source>
</evidence>
<dbReference type="Pfam" id="PF07811">
    <property type="entry name" value="TadE"/>
    <property type="match status" value="1"/>
</dbReference>
<sequence>MRRRILLNFRRLMRDDGGVTIIEFAFIAPVFFLMLIGMFDFGFQVYAQSVLSGAMQKAGRDSALEPGGLTAEQLDASVTRRALMILPSATIEFSRSNYKDFADINKPEDFDDTDGDGICNNGEPFDDYNFNGVWDADRGESGQGGARDAVLYAATITYDRVFPLYNMFGISQESTLYSATVLRNQPFAEQGERVPEIGNCE</sequence>
<keyword evidence="1" id="KW-0812">Transmembrane</keyword>
<keyword evidence="1" id="KW-0472">Membrane</keyword>
<feature type="transmembrane region" description="Helical" evidence="1">
    <location>
        <begin position="21"/>
        <end position="47"/>
    </location>
</feature>
<dbReference type="RefSeq" id="WP_197920518.1">
    <property type="nucleotide sequence ID" value="NZ_CAWPTA010000006.1"/>
</dbReference>
<name>A0ABS0N1Q7_9SPHN</name>